<comment type="caution">
    <text evidence="1">The sequence shown here is derived from an EMBL/GenBank/DDBJ whole genome shotgun (WGS) entry which is preliminary data.</text>
</comment>
<organism evidence="1 2">
    <name type="scientific">Nepenthes gracilis</name>
    <name type="common">Slender pitcher plant</name>
    <dbReference type="NCBI Taxonomy" id="150966"/>
    <lineage>
        <taxon>Eukaryota</taxon>
        <taxon>Viridiplantae</taxon>
        <taxon>Streptophyta</taxon>
        <taxon>Embryophyta</taxon>
        <taxon>Tracheophyta</taxon>
        <taxon>Spermatophyta</taxon>
        <taxon>Magnoliopsida</taxon>
        <taxon>eudicotyledons</taxon>
        <taxon>Gunneridae</taxon>
        <taxon>Pentapetalae</taxon>
        <taxon>Caryophyllales</taxon>
        <taxon>Nepenthaceae</taxon>
        <taxon>Nepenthes</taxon>
    </lineage>
</organism>
<proteinExistence type="predicted"/>
<keyword evidence="2" id="KW-1185">Reference proteome</keyword>
<dbReference type="AlphaFoldDB" id="A0AAD3S144"/>
<evidence type="ECO:0000313" key="2">
    <source>
        <dbReference type="Proteomes" id="UP001279734"/>
    </source>
</evidence>
<protein>
    <submittedName>
        <fullName evidence="1">Uncharacterized protein</fullName>
    </submittedName>
</protein>
<name>A0AAD3S144_NEPGR</name>
<sequence>MAKAKVPTSRKDWWFESWPLICQARHFIGYYKLCGNYFRSQTTFDPYSRHGRSLFSEIILTDVLRLGWELTQDQPSV</sequence>
<dbReference type="Proteomes" id="UP001279734">
    <property type="component" value="Unassembled WGS sequence"/>
</dbReference>
<dbReference type="EMBL" id="BSYO01000003">
    <property type="protein sequence ID" value="GMH02418.1"/>
    <property type="molecule type" value="Genomic_DNA"/>
</dbReference>
<evidence type="ECO:0000313" key="1">
    <source>
        <dbReference type="EMBL" id="GMH02418.1"/>
    </source>
</evidence>
<reference evidence="1" key="1">
    <citation type="submission" date="2023-05" db="EMBL/GenBank/DDBJ databases">
        <title>Nepenthes gracilis genome sequencing.</title>
        <authorList>
            <person name="Fukushima K."/>
        </authorList>
    </citation>
    <scope>NUCLEOTIDE SEQUENCE</scope>
    <source>
        <strain evidence="1">SING2019-196</strain>
    </source>
</reference>
<gene>
    <name evidence="1" type="ORF">Nepgr_004257</name>
</gene>
<accession>A0AAD3S144</accession>